<dbReference type="GO" id="GO:0031901">
    <property type="term" value="C:early endosome membrane"/>
    <property type="evidence" value="ECO:0007669"/>
    <property type="project" value="TreeGrafter"/>
</dbReference>
<evidence type="ECO:0000259" key="1">
    <source>
        <dbReference type="SMART" id="SM01421"/>
    </source>
</evidence>
<comment type="caution">
    <text evidence="2">The sequence shown here is derived from an EMBL/GenBank/DDBJ whole genome shotgun (WGS) entry which is preliminary data.</text>
</comment>
<feature type="domain" description="Smad anchor for receptor activation-like C-terminal" evidence="1">
    <location>
        <begin position="1"/>
        <end position="209"/>
    </location>
</feature>
<name>A0A9X9M2D0_GULGU</name>
<dbReference type="PANTHER" id="PTHR46319">
    <property type="entry name" value="ZINC FINGER FYVE DOMAIN-CONTAINING PROTEIN"/>
    <property type="match status" value="1"/>
</dbReference>
<protein>
    <recommendedName>
        <fullName evidence="1">Smad anchor for receptor activation-like C-terminal domain-containing protein</fullName>
    </recommendedName>
</protein>
<dbReference type="AlphaFoldDB" id="A0A9X9M2D0"/>
<dbReference type="Proteomes" id="UP000269945">
    <property type="component" value="Unassembled WGS sequence"/>
</dbReference>
<proteinExistence type="predicted"/>
<dbReference type="Pfam" id="PF11979">
    <property type="entry name" value="SARA_C"/>
    <property type="match status" value="1"/>
</dbReference>
<dbReference type="GO" id="GO:0007179">
    <property type="term" value="P:transforming growth factor beta receptor signaling pathway"/>
    <property type="evidence" value="ECO:0007669"/>
    <property type="project" value="TreeGrafter"/>
</dbReference>
<organism evidence="2 3">
    <name type="scientific">Gulo gulo</name>
    <name type="common">Wolverine</name>
    <name type="synonym">Gluton</name>
    <dbReference type="NCBI Taxonomy" id="48420"/>
    <lineage>
        <taxon>Eukaryota</taxon>
        <taxon>Metazoa</taxon>
        <taxon>Chordata</taxon>
        <taxon>Craniata</taxon>
        <taxon>Vertebrata</taxon>
        <taxon>Euteleostomi</taxon>
        <taxon>Mammalia</taxon>
        <taxon>Eutheria</taxon>
        <taxon>Laurasiatheria</taxon>
        <taxon>Carnivora</taxon>
        <taxon>Caniformia</taxon>
        <taxon>Musteloidea</taxon>
        <taxon>Mustelidae</taxon>
        <taxon>Guloninae</taxon>
        <taxon>Gulo</taxon>
    </lineage>
</organism>
<dbReference type="InterPro" id="IPR022557">
    <property type="entry name" value="SARA-like_C"/>
</dbReference>
<dbReference type="FunFam" id="3.30.1360.220:FF:000001">
    <property type="entry name" value="Zinc finger, FYVE domain-containing 9a"/>
    <property type="match status" value="1"/>
</dbReference>
<dbReference type="EMBL" id="CYRY02038431">
    <property type="protein sequence ID" value="VCX30543.1"/>
    <property type="molecule type" value="Genomic_DNA"/>
</dbReference>
<dbReference type="PANTHER" id="PTHR46319:SF2">
    <property type="entry name" value="ZINC FINGER FYVE DOMAIN-CONTAINING PROTEIN 9"/>
    <property type="match status" value="1"/>
</dbReference>
<dbReference type="Gene3D" id="3.30.500.40">
    <property type="match status" value="1"/>
</dbReference>
<dbReference type="GO" id="GO:0016197">
    <property type="term" value="P:endosomal transport"/>
    <property type="evidence" value="ECO:0007669"/>
    <property type="project" value="TreeGrafter"/>
</dbReference>
<keyword evidence="3" id="KW-1185">Reference proteome</keyword>
<feature type="non-terminal residue" evidence="2">
    <location>
        <position position="209"/>
    </location>
</feature>
<accession>A0A9X9M2D0</accession>
<sequence length="209" mass="23182">MMKAMNKSNEHVLAGGACFNEKADSHLVCVQNDDGNYQTQAISIHNQPRKVTGASFFVFSGALKSSSGYLAKSSIVEDGVMVQITAENMDALRQALRDMKDFTITCGKADTEDPQEHIYIQWVDDDKNVNKGVVSPIDGKSMESITSVKIFHGSEYKANGKVIRWTEVFFLENDDQHNCLSDPADHSRLTEHVAKAFCLALCPHLKLLK</sequence>
<evidence type="ECO:0000313" key="3">
    <source>
        <dbReference type="Proteomes" id="UP000269945"/>
    </source>
</evidence>
<dbReference type="Gene3D" id="3.30.1360.220">
    <property type="entry name" value="Domain of unknown function (DUF3480), N-terminal subdomain"/>
    <property type="match status" value="1"/>
</dbReference>
<evidence type="ECO:0000313" key="2">
    <source>
        <dbReference type="EMBL" id="VCX30543.1"/>
    </source>
</evidence>
<reference evidence="2 3" key="1">
    <citation type="submission" date="2018-10" db="EMBL/GenBank/DDBJ databases">
        <authorList>
            <person name="Ekblom R."/>
            <person name="Jareborg N."/>
        </authorList>
    </citation>
    <scope>NUCLEOTIDE SEQUENCE [LARGE SCALE GENOMIC DNA]</scope>
    <source>
        <tissue evidence="2">Muscle</tissue>
    </source>
</reference>
<gene>
    <name evidence="2" type="ORF">BN2614_LOCUS1</name>
</gene>
<dbReference type="SMART" id="SM01421">
    <property type="entry name" value="DUF3480"/>
    <property type="match status" value="1"/>
</dbReference>